<sequence>MSGDAGVEAALRAALAGAGISLPPDRMAATVADALALHRHVLLIRAACPAEAPLPLGYRPPGAA</sequence>
<keyword evidence="2" id="KW-1185">Reference proteome</keyword>
<protein>
    <recommendedName>
        <fullName evidence="3">DUF4089 domain-containing protein</fullName>
    </recommendedName>
</protein>
<dbReference type="EMBL" id="JACTNG010000004">
    <property type="protein sequence ID" value="MBO1079472.1"/>
    <property type="molecule type" value="Genomic_DNA"/>
</dbReference>
<dbReference type="Proteomes" id="UP001518989">
    <property type="component" value="Unassembled WGS sequence"/>
</dbReference>
<accession>A0ABS3KR17</accession>
<reference evidence="1 2" key="1">
    <citation type="submission" date="2020-09" db="EMBL/GenBank/DDBJ databases">
        <title>Roseomonas.</title>
        <authorList>
            <person name="Zhu W."/>
        </authorList>
    </citation>
    <scope>NUCLEOTIDE SEQUENCE [LARGE SCALE GENOMIC DNA]</scope>
    <source>
        <strain evidence="1 2">573</strain>
    </source>
</reference>
<evidence type="ECO:0000313" key="1">
    <source>
        <dbReference type="EMBL" id="MBO1079472.1"/>
    </source>
</evidence>
<name>A0ABS3KR17_9PROT</name>
<gene>
    <name evidence="1" type="ORF">IAI61_10540</name>
</gene>
<dbReference type="RefSeq" id="WP_207417055.1">
    <property type="nucleotide sequence ID" value="NZ_CP061177.1"/>
</dbReference>
<evidence type="ECO:0008006" key="3">
    <source>
        <dbReference type="Google" id="ProtNLM"/>
    </source>
</evidence>
<proteinExistence type="predicted"/>
<organism evidence="1 2">
    <name type="scientific">Roseomonas haemaphysalidis</name>
    <dbReference type="NCBI Taxonomy" id="2768162"/>
    <lineage>
        <taxon>Bacteria</taxon>
        <taxon>Pseudomonadati</taxon>
        <taxon>Pseudomonadota</taxon>
        <taxon>Alphaproteobacteria</taxon>
        <taxon>Acetobacterales</taxon>
        <taxon>Roseomonadaceae</taxon>
        <taxon>Roseomonas</taxon>
    </lineage>
</organism>
<evidence type="ECO:0000313" key="2">
    <source>
        <dbReference type="Proteomes" id="UP001518989"/>
    </source>
</evidence>
<comment type="caution">
    <text evidence="1">The sequence shown here is derived from an EMBL/GenBank/DDBJ whole genome shotgun (WGS) entry which is preliminary data.</text>
</comment>